<feature type="region of interest" description="Disordered" evidence="4">
    <location>
        <begin position="1"/>
        <end position="44"/>
    </location>
</feature>
<keyword evidence="6" id="KW-1185">Reference proteome</keyword>
<dbReference type="Proteomes" id="UP001454036">
    <property type="component" value="Unassembled WGS sequence"/>
</dbReference>
<evidence type="ECO:0000256" key="1">
    <source>
        <dbReference type="ARBA" id="ARBA00022630"/>
    </source>
</evidence>
<dbReference type="AlphaFoldDB" id="A0AAV3PRG5"/>
<organism evidence="5 6">
    <name type="scientific">Lithospermum erythrorhizon</name>
    <name type="common">Purple gromwell</name>
    <name type="synonym">Lithospermum officinale var. erythrorhizon</name>
    <dbReference type="NCBI Taxonomy" id="34254"/>
    <lineage>
        <taxon>Eukaryota</taxon>
        <taxon>Viridiplantae</taxon>
        <taxon>Streptophyta</taxon>
        <taxon>Embryophyta</taxon>
        <taxon>Tracheophyta</taxon>
        <taxon>Spermatophyta</taxon>
        <taxon>Magnoliopsida</taxon>
        <taxon>eudicotyledons</taxon>
        <taxon>Gunneridae</taxon>
        <taxon>Pentapetalae</taxon>
        <taxon>asterids</taxon>
        <taxon>lamiids</taxon>
        <taxon>Boraginales</taxon>
        <taxon>Boraginaceae</taxon>
        <taxon>Boraginoideae</taxon>
        <taxon>Lithospermeae</taxon>
        <taxon>Lithospermum</taxon>
    </lineage>
</organism>
<evidence type="ECO:0000256" key="4">
    <source>
        <dbReference type="SAM" id="MobiDB-lite"/>
    </source>
</evidence>
<sequence>MNRIGSSRVPMKPMNKIGSSNHKKPMNGKSTLRTRKRTGEKDRLGEEEKEIAVAVECISPQIPQLAIIGFSESVAVLFTSEMKCKWLAELLDGNIKLPCIADMNKDILDWDMFYKRYSGEPHKRSCVTALHIWYNDQLCKDMGWNPKRKKNMLAEMFEPYGPWDYGHK</sequence>
<dbReference type="PANTHER" id="PTHR23023">
    <property type="entry name" value="DIMETHYLANILINE MONOOXYGENASE"/>
    <property type="match status" value="1"/>
</dbReference>
<dbReference type="InterPro" id="IPR050346">
    <property type="entry name" value="FMO-like"/>
</dbReference>
<reference evidence="5 6" key="1">
    <citation type="submission" date="2024-01" db="EMBL/GenBank/DDBJ databases">
        <title>The complete chloroplast genome sequence of Lithospermum erythrorhizon: insights into the phylogenetic relationship among Boraginaceae species and the maternal lineages of purple gromwells.</title>
        <authorList>
            <person name="Okada T."/>
            <person name="Watanabe K."/>
        </authorList>
    </citation>
    <scope>NUCLEOTIDE SEQUENCE [LARGE SCALE GENOMIC DNA]</scope>
</reference>
<comment type="caution">
    <text evidence="5">The sequence shown here is derived from an EMBL/GenBank/DDBJ whole genome shotgun (WGS) entry which is preliminary data.</text>
</comment>
<keyword evidence="2" id="KW-0274">FAD</keyword>
<keyword evidence="3" id="KW-0560">Oxidoreductase</keyword>
<evidence type="ECO:0000256" key="2">
    <source>
        <dbReference type="ARBA" id="ARBA00022827"/>
    </source>
</evidence>
<dbReference type="EMBL" id="BAABME010002051">
    <property type="protein sequence ID" value="GAA0152793.1"/>
    <property type="molecule type" value="Genomic_DNA"/>
</dbReference>
<name>A0AAV3PRG5_LITER</name>
<feature type="compositionally biased region" description="Basic residues" evidence="4">
    <location>
        <begin position="21"/>
        <end position="36"/>
    </location>
</feature>
<evidence type="ECO:0000313" key="5">
    <source>
        <dbReference type="EMBL" id="GAA0152793.1"/>
    </source>
</evidence>
<accession>A0AAV3PRG5</accession>
<proteinExistence type="predicted"/>
<protein>
    <submittedName>
        <fullName evidence="5">Uncharacterized protein</fullName>
    </submittedName>
</protein>
<evidence type="ECO:0000313" key="6">
    <source>
        <dbReference type="Proteomes" id="UP001454036"/>
    </source>
</evidence>
<dbReference type="InterPro" id="IPR036188">
    <property type="entry name" value="FAD/NAD-bd_sf"/>
</dbReference>
<dbReference type="SUPFAM" id="SSF51905">
    <property type="entry name" value="FAD/NAD(P)-binding domain"/>
    <property type="match status" value="1"/>
</dbReference>
<evidence type="ECO:0000256" key="3">
    <source>
        <dbReference type="ARBA" id="ARBA00023002"/>
    </source>
</evidence>
<gene>
    <name evidence="5" type="ORF">LIER_11185</name>
</gene>
<dbReference type="GO" id="GO:0016491">
    <property type="term" value="F:oxidoreductase activity"/>
    <property type="evidence" value="ECO:0007669"/>
    <property type="project" value="UniProtKB-KW"/>
</dbReference>
<keyword evidence="1" id="KW-0285">Flavoprotein</keyword>
<dbReference type="Gene3D" id="3.50.50.60">
    <property type="entry name" value="FAD/NAD(P)-binding domain"/>
    <property type="match status" value="1"/>
</dbReference>